<organism evidence="1 2">
    <name type="scientific">Tanacetum coccineum</name>
    <dbReference type="NCBI Taxonomy" id="301880"/>
    <lineage>
        <taxon>Eukaryota</taxon>
        <taxon>Viridiplantae</taxon>
        <taxon>Streptophyta</taxon>
        <taxon>Embryophyta</taxon>
        <taxon>Tracheophyta</taxon>
        <taxon>Spermatophyta</taxon>
        <taxon>Magnoliopsida</taxon>
        <taxon>eudicotyledons</taxon>
        <taxon>Gunneridae</taxon>
        <taxon>Pentapetalae</taxon>
        <taxon>asterids</taxon>
        <taxon>campanulids</taxon>
        <taxon>Asterales</taxon>
        <taxon>Asteraceae</taxon>
        <taxon>Asteroideae</taxon>
        <taxon>Anthemideae</taxon>
        <taxon>Anthemidinae</taxon>
        <taxon>Tanacetum</taxon>
    </lineage>
</organism>
<protein>
    <submittedName>
        <fullName evidence="1">Uncharacterized protein</fullName>
    </submittedName>
</protein>
<comment type="caution">
    <text evidence="1">The sequence shown here is derived from an EMBL/GenBank/DDBJ whole genome shotgun (WGS) entry which is preliminary data.</text>
</comment>
<sequence length="309" mass="35105">MLATPKLRINNHNVLGMAASKSSDLTYKVVQKDISSRNPSSFSGLQQPLFVSTWSKYVFNANHDACVTKFLKEILTGHRFSPNKSSAMDEKTSHRSCLRWKPTSRIFNTISLRWVPTGKIFTSSTTKVTSEPLNGSNEDITNLHECEQTRNVSASTLNLSEDNTSGPVLKEKKSVHFNVLYLQKKRNLLVYDHSHQQFSYFPMFIQSTSGSTTRGKPSSLTPYFTSKKDYDICFNHCLMNTFSLHQVLYLLGFPMQLHYLLLIPRTFNKHTIVRVRLRPSASTSPITQEIQSLVIHQGVEEQIQGIQNA</sequence>
<dbReference type="Proteomes" id="UP001151760">
    <property type="component" value="Unassembled WGS sequence"/>
</dbReference>
<dbReference type="EMBL" id="BQNB010014489">
    <property type="protein sequence ID" value="GJT28784.1"/>
    <property type="molecule type" value="Genomic_DNA"/>
</dbReference>
<evidence type="ECO:0000313" key="1">
    <source>
        <dbReference type="EMBL" id="GJT28784.1"/>
    </source>
</evidence>
<name>A0ABQ5CVC4_9ASTR</name>
<reference evidence="1" key="1">
    <citation type="journal article" date="2022" name="Int. J. Mol. Sci.">
        <title>Draft Genome of Tanacetum Coccineum: Genomic Comparison of Closely Related Tanacetum-Family Plants.</title>
        <authorList>
            <person name="Yamashiro T."/>
            <person name="Shiraishi A."/>
            <person name="Nakayama K."/>
            <person name="Satake H."/>
        </authorList>
    </citation>
    <scope>NUCLEOTIDE SEQUENCE</scope>
</reference>
<reference evidence="1" key="2">
    <citation type="submission" date="2022-01" db="EMBL/GenBank/DDBJ databases">
        <authorList>
            <person name="Yamashiro T."/>
            <person name="Shiraishi A."/>
            <person name="Satake H."/>
            <person name="Nakayama K."/>
        </authorList>
    </citation>
    <scope>NUCLEOTIDE SEQUENCE</scope>
</reference>
<proteinExistence type="predicted"/>
<keyword evidence="2" id="KW-1185">Reference proteome</keyword>
<gene>
    <name evidence="1" type="ORF">Tco_0909059</name>
</gene>
<accession>A0ABQ5CVC4</accession>
<evidence type="ECO:0000313" key="2">
    <source>
        <dbReference type="Proteomes" id="UP001151760"/>
    </source>
</evidence>